<dbReference type="AlphaFoldDB" id="A0A6A6Z4W9"/>
<keyword evidence="1" id="KW-0472">Membrane</keyword>
<reference evidence="4" key="3">
    <citation type="submission" date="2025-04" db="UniProtKB">
        <authorList>
            <consortium name="RefSeq"/>
        </authorList>
    </citation>
    <scope>IDENTIFICATION</scope>
    <source>
        <strain evidence="4">CBS 304.34</strain>
    </source>
</reference>
<protein>
    <submittedName>
        <fullName evidence="2 4">Uncharacterized protein</fullName>
    </submittedName>
</protein>
<feature type="transmembrane region" description="Helical" evidence="1">
    <location>
        <begin position="12"/>
        <end position="32"/>
    </location>
</feature>
<evidence type="ECO:0000313" key="2">
    <source>
        <dbReference type="EMBL" id="KAF2815868.1"/>
    </source>
</evidence>
<organism evidence="2">
    <name type="scientific">Mytilinidion resinicola</name>
    <dbReference type="NCBI Taxonomy" id="574789"/>
    <lineage>
        <taxon>Eukaryota</taxon>
        <taxon>Fungi</taxon>
        <taxon>Dikarya</taxon>
        <taxon>Ascomycota</taxon>
        <taxon>Pezizomycotina</taxon>
        <taxon>Dothideomycetes</taxon>
        <taxon>Pleosporomycetidae</taxon>
        <taxon>Mytilinidiales</taxon>
        <taxon>Mytilinidiaceae</taxon>
        <taxon>Mytilinidion</taxon>
    </lineage>
</organism>
<name>A0A6A6Z4W9_9PEZI</name>
<keyword evidence="1" id="KW-0812">Transmembrane</keyword>
<dbReference type="GeneID" id="54453443"/>
<accession>A0A6A6Z4W9</accession>
<reference evidence="4" key="2">
    <citation type="submission" date="2020-04" db="EMBL/GenBank/DDBJ databases">
        <authorList>
            <consortium name="NCBI Genome Project"/>
        </authorList>
    </citation>
    <scope>NUCLEOTIDE SEQUENCE</scope>
    <source>
        <strain evidence="4">CBS 304.34</strain>
    </source>
</reference>
<gene>
    <name evidence="2 4" type="ORF">BDZ99DRAFT_124883</name>
</gene>
<evidence type="ECO:0000256" key="1">
    <source>
        <dbReference type="SAM" id="Phobius"/>
    </source>
</evidence>
<sequence length="135" mass="15058">MQNRITSSQKPTVVISLALFYTYSMICLSNSWSSARGGRGHSVSPECLRPHCKSLSISSQYGRDWKVALLQERHVVKFEAPTALQYVRISSTVQAPVVHPRHVKTVPRQNHGPSALPLRSFPRALIGIMPRSARP</sequence>
<reference evidence="2 4" key="1">
    <citation type="journal article" date="2020" name="Stud. Mycol.">
        <title>101 Dothideomycetes genomes: a test case for predicting lifestyles and emergence of pathogens.</title>
        <authorList>
            <person name="Haridas S."/>
            <person name="Albert R."/>
            <person name="Binder M."/>
            <person name="Bloem J."/>
            <person name="Labutti K."/>
            <person name="Salamov A."/>
            <person name="Andreopoulos B."/>
            <person name="Baker S."/>
            <person name="Barry K."/>
            <person name="Bills G."/>
            <person name="Bluhm B."/>
            <person name="Cannon C."/>
            <person name="Castanera R."/>
            <person name="Culley D."/>
            <person name="Daum C."/>
            <person name="Ezra D."/>
            <person name="Gonzalez J."/>
            <person name="Henrissat B."/>
            <person name="Kuo A."/>
            <person name="Liang C."/>
            <person name="Lipzen A."/>
            <person name="Lutzoni F."/>
            <person name="Magnuson J."/>
            <person name="Mondo S."/>
            <person name="Nolan M."/>
            <person name="Ohm R."/>
            <person name="Pangilinan J."/>
            <person name="Park H.-J."/>
            <person name="Ramirez L."/>
            <person name="Alfaro M."/>
            <person name="Sun H."/>
            <person name="Tritt A."/>
            <person name="Yoshinaga Y."/>
            <person name="Zwiers L.-H."/>
            <person name="Turgeon B."/>
            <person name="Goodwin S."/>
            <person name="Spatafora J."/>
            <person name="Crous P."/>
            <person name="Grigoriev I."/>
        </authorList>
    </citation>
    <scope>NUCLEOTIDE SEQUENCE</scope>
    <source>
        <strain evidence="2 4">CBS 304.34</strain>
    </source>
</reference>
<evidence type="ECO:0000313" key="4">
    <source>
        <dbReference type="RefSeq" id="XP_033582832.1"/>
    </source>
</evidence>
<evidence type="ECO:0000313" key="3">
    <source>
        <dbReference type="Proteomes" id="UP000504636"/>
    </source>
</evidence>
<dbReference type="EMBL" id="MU003693">
    <property type="protein sequence ID" value="KAF2815868.1"/>
    <property type="molecule type" value="Genomic_DNA"/>
</dbReference>
<dbReference type="Proteomes" id="UP000504636">
    <property type="component" value="Unplaced"/>
</dbReference>
<proteinExistence type="predicted"/>
<dbReference type="RefSeq" id="XP_033582832.1">
    <property type="nucleotide sequence ID" value="XM_033712550.1"/>
</dbReference>
<keyword evidence="3" id="KW-1185">Reference proteome</keyword>
<keyword evidence="1" id="KW-1133">Transmembrane helix</keyword>